<reference evidence="3" key="1">
    <citation type="journal article" date="2020" name="Stud. Mycol.">
        <title>101 Dothideomycetes genomes: a test case for predicting lifestyles and emergence of pathogens.</title>
        <authorList>
            <person name="Haridas S."/>
            <person name="Albert R."/>
            <person name="Binder M."/>
            <person name="Bloem J."/>
            <person name="Labutti K."/>
            <person name="Salamov A."/>
            <person name="Andreopoulos B."/>
            <person name="Baker S."/>
            <person name="Barry K."/>
            <person name="Bills G."/>
            <person name="Bluhm B."/>
            <person name="Cannon C."/>
            <person name="Castanera R."/>
            <person name="Culley D."/>
            <person name="Daum C."/>
            <person name="Ezra D."/>
            <person name="Gonzalez J."/>
            <person name="Henrissat B."/>
            <person name="Kuo A."/>
            <person name="Liang C."/>
            <person name="Lipzen A."/>
            <person name="Lutzoni F."/>
            <person name="Magnuson J."/>
            <person name="Mondo S."/>
            <person name="Nolan M."/>
            <person name="Ohm R."/>
            <person name="Pangilinan J."/>
            <person name="Park H.-J."/>
            <person name="Ramirez L."/>
            <person name="Alfaro M."/>
            <person name="Sun H."/>
            <person name="Tritt A."/>
            <person name="Yoshinaga Y."/>
            <person name="Zwiers L.-H."/>
            <person name="Turgeon B."/>
            <person name="Goodwin S."/>
            <person name="Spatafora J."/>
            <person name="Crous P."/>
            <person name="Grigoriev I."/>
        </authorList>
    </citation>
    <scope>NUCLEOTIDE SEQUENCE</scope>
    <source>
        <strain evidence="3">CBS 113389</strain>
    </source>
</reference>
<feature type="region of interest" description="Disordered" evidence="1">
    <location>
        <begin position="275"/>
        <end position="309"/>
    </location>
</feature>
<dbReference type="EMBL" id="MU001632">
    <property type="protein sequence ID" value="KAF2486576.1"/>
    <property type="molecule type" value="Genomic_DNA"/>
</dbReference>
<keyword evidence="2" id="KW-1133">Transmembrane helix</keyword>
<feature type="transmembrane region" description="Helical" evidence="2">
    <location>
        <begin position="48"/>
        <end position="66"/>
    </location>
</feature>
<accession>A0A6A6Q3P5</accession>
<feature type="region of interest" description="Disordered" evidence="1">
    <location>
        <begin position="324"/>
        <end position="357"/>
    </location>
</feature>
<keyword evidence="4" id="KW-1185">Reference proteome</keyword>
<evidence type="ECO:0000313" key="4">
    <source>
        <dbReference type="Proteomes" id="UP000799767"/>
    </source>
</evidence>
<organism evidence="3 4">
    <name type="scientific">Neohortaea acidophila</name>
    <dbReference type="NCBI Taxonomy" id="245834"/>
    <lineage>
        <taxon>Eukaryota</taxon>
        <taxon>Fungi</taxon>
        <taxon>Dikarya</taxon>
        <taxon>Ascomycota</taxon>
        <taxon>Pezizomycotina</taxon>
        <taxon>Dothideomycetes</taxon>
        <taxon>Dothideomycetidae</taxon>
        <taxon>Mycosphaerellales</taxon>
        <taxon>Teratosphaeriaceae</taxon>
        <taxon>Neohortaea</taxon>
    </lineage>
</organism>
<feature type="region of interest" description="Disordered" evidence="1">
    <location>
        <begin position="168"/>
        <end position="187"/>
    </location>
</feature>
<evidence type="ECO:0000256" key="1">
    <source>
        <dbReference type="SAM" id="MobiDB-lite"/>
    </source>
</evidence>
<proteinExistence type="predicted"/>
<feature type="region of interest" description="Disordered" evidence="1">
    <location>
        <begin position="1"/>
        <end position="38"/>
    </location>
</feature>
<feature type="region of interest" description="Disordered" evidence="1">
    <location>
        <begin position="206"/>
        <end position="227"/>
    </location>
</feature>
<feature type="compositionally biased region" description="Basic residues" evidence="1">
    <location>
        <begin position="333"/>
        <end position="345"/>
    </location>
</feature>
<feature type="compositionally biased region" description="Basic residues" evidence="1">
    <location>
        <begin position="1"/>
        <end position="14"/>
    </location>
</feature>
<evidence type="ECO:0000256" key="2">
    <source>
        <dbReference type="SAM" id="Phobius"/>
    </source>
</evidence>
<name>A0A6A6Q3P5_9PEZI</name>
<evidence type="ECO:0000313" key="3">
    <source>
        <dbReference type="EMBL" id="KAF2486576.1"/>
    </source>
</evidence>
<dbReference type="AlphaFoldDB" id="A0A6A6Q3P5"/>
<keyword evidence="2" id="KW-0812">Transmembrane</keyword>
<dbReference type="RefSeq" id="XP_033593145.1">
    <property type="nucleotide sequence ID" value="XM_033737892.1"/>
</dbReference>
<dbReference type="Proteomes" id="UP000799767">
    <property type="component" value="Unassembled WGS sequence"/>
</dbReference>
<keyword evidence="2" id="KW-0472">Membrane</keyword>
<feature type="compositionally biased region" description="Low complexity" evidence="1">
    <location>
        <begin position="168"/>
        <end position="179"/>
    </location>
</feature>
<feature type="non-terminal residue" evidence="3">
    <location>
        <position position="1"/>
    </location>
</feature>
<protein>
    <submittedName>
        <fullName evidence="3">Uncharacterized protein</fullName>
    </submittedName>
</protein>
<dbReference type="GeneID" id="54478894"/>
<gene>
    <name evidence="3" type="ORF">BDY17DRAFT_331947</name>
</gene>
<sequence>QASTLFHHHHHLHHSFLPSSRQEKDQSRRNQSNSEQTAAKMCIPTYRGSFPAFIMAIMINLFAPIADEDDVPFLRVLRIWVPRTIDPPPPVSLLEGVQTGNGPAVEQMALLNIIILLFAFVLFFFLGYAWGRAAETCPLEHSSSSSSDLGASPAARPRAASLPSLLLAGPRTPITTTTTSDPARAEIGHGTELSLILSVEIPVSRGLPSPARRSPSPPASPCPVRGSASDAAAELLLPSPALSAPAEEISQPAAASPSVAAPAESPVLATPAALAVPTDDDDDKDAAGEAGAPAKKSRKQAQRGMEKARDWQYAITHADEIMERSSEGLSKNQKLRHARQKRMVQIHRAGGTVENAD</sequence>
<feature type="transmembrane region" description="Helical" evidence="2">
    <location>
        <begin position="109"/>
        <end position="130"/>
    </location>
</feature>